<dbReference type="AlphaFoldDB" id="A0A8R7UET6"/>
<protein>
    <submittedName>
        <fullName evidence="2">Uncharacterized protein</fullName>
    </submittedName>
</protein>
<name>A0A8R7UET6_TRIUA</name>
<keyword evidence="1" id="KW-0812">Transmembrane</keyword>
<sequence length="45" mass="5011">MHVLRVLVACILNGIFHVEITIWVIMTSSKNVGSAAARCRIWLST</sequence>
<keyword evidence="1" id="KW-1133">Transmembrane helix</keyword>
<proteinExistence type="predicted"/>
<feature type="transmembrane region" description="Helical" evidence="1">
    <location>
        <begin position="6"/>
        <end position="26"/>
    </location>
</feature>
<reference evidence="2" key="3">
    <citation type="submission" date="2022-06" db="UniProtKB">
        <authorList>
            <consortium name="EnsemblPlants"/>
        </authorList>
    </citation>
    <scope>IDENTIFICATION</scope>
</reference>
<evidence type="ECO:0000313" key="3">
    <source>
        <dbReference type="Proteomes" id="UP000015106"/>
    </source>
</evidence>
<reference evidence="3" key="1">
    <citation type="journal article" date="2013" name="Nature">
        <title>Draft genome of the wheat A-genome progenitor Triticum urartu.</title>
        <authorList>
            <person name="Ling H.Q."/>
            <person name="Zhao S."/>
            <person name="Liu D."/>
            <person name="Wang J."/>
            <person name="Sun H."/>
            <person name="Zhang C."/>
            <person name="Fan H."/>
            <person name="Li D."/>
            <person name="Dong L."/>
            <person name="Tao Y."/>
            <person name="Gao C."/>
            <person name="Wu H."/>
            <person name="Li Y."/>
            <person name="Cui Y."/>
            <person name="Guo X."/>
            <person name="Zheng S."/>
            <person name="Wang B."/>
            <person name="Yu K."/>
            <person name="Liang Q."/>
            <person name="Yang W."/>
            <person name="Lou X."/>
            <person name="Chen J."/>
            <person name="Feng M."/>
            <person name="Jian J."/>
            <person name="Zhang X."/>
            <person name="Luo G."/>
            <person name="Jiang Y."/>
            <person name="Liu J."/>
            <person name="Wang Z."/>
            <person name="Sha Y."/>
            <person name="Zhang B."/>
            <person name="Wu H."/>
            <person name="Tang D."/>
            <person name="Shen Q."/>
            <person name="Xue P."/>
            <person name="Zou S."/>
            <person name="Wang X."/>
            <person name="Liu X."/>
            <person name="Wang F."/>
            <person name="Yang Y."/>
            <person name="An X."/>
            <person name="Dong Z."/>
            <person name="Zhang K."/>
            <person name="Zhang X."/>
            <person name="Luo M.C."/>
            <person name="Dvorak J."/>
            <person name="Tong Y."/>
            <person name="Wang J."/>
            <person name="Yang H."/>
            <person name="Li Z."/>
            <person name="Wang D."/>
            <person name="Zhang A."/>
            <person name="Wang J."/>
        </authorList>
    </citation>
    <scope>NUCLEOTIDE SEQUENCE</scope>
    <source>
        <strain evidence="3">cv. G1812</strain>
    </source>
</reference>
<organism evidence="2 3">
    <name type="scientific">Triticum urartu</name>
    <name type="common">Red wild einkorn</name>
    <name type="synonym">Crithodium urartu</name>
    <dbReference type="NCBI Taxonomy" id="4572"/>
    <lineage>
        <taxon>Eukaryota</taxon>
        <taxon>Viridiplantae</taxon>
        <taxon>Streptophyta</taxon>
        <taxon>Embryophyta</taxon>
        <taxon>Tracheophyta</taxon>
        <taxon>Spermatophyta</taxon>
        <taxon>Magnoliopsida</taxon>
        <taxon>Liliopsida</taxon>
        <taxon>Poales</taxon>
        <taxon>Poaceae</taxon>
        <taxon>BOP clade</taxon>
        <taxon>Pooideae</taxon>
        <taxon>Triticodae</taxon>
        <taxon>Triticeae</taxon>
        <taxon>Triticinae</taxon>
        <taxon>Triticum</taxon>
    </lineage>
</organism>
<evidence type="ECO:0000256" key="1">
    <source>
        <dbReference type="SAM" id="Phobius"/>
    </source>
</evidence>
<dbReference type="Gramene" id="TuG1812G0500000377.01.T01">
    <property type="protein sequence ID" value="TuG1812G0500000377.01.T01"/>
    <property type="gene ID" value="TuG1812G0500000377.01"/>
</dbReference>
<evidence type="ECO:0000313" key="2">
    <source>
        <dbReference type="EnsemblPlants" id="TuG1812G0500000377.01.T01"/>
    </source>
</evidence>
<keyword evidence="3" id="KW-1185">Reference proteome</keyword>
<accession>A0A8R7UET6</accession>
<reference evidence="2" key="2">
    <citation type="submission" date="2018-03" db="EMBL/GenBank/DDBJ databases">
        <title>The Triticum urartu genome reveals the dynamic nature of wheat genome evolution.</title>
        <authorList>
            <person name="Ling H."/>
            <person name="Ma B."/>
            <person name="Shi X."/>
            <person name="Liu H."/>
            <person name="Dong L."/>
            <person name="Sun H."/>
            <person name="Cao Y."/>
            <person name="Gao Q."/>
            <person name="Zheng S."/>
            <person name="Li Y."/>
            <person name="Yu Y."/>
            <person name="Du H."/>
            <person name="Qi M."/>
            <person name="Li Y."/>
            <person name="Yu H."/>
            <person name="Cui Y."/>
            <person name="Wang N."/>
            <person name="Chen C."/>
            <person name="Wu H."/>
            <person name="Zhao Y."/>
            <person name="Zhang J."/>
            <person name="Li Y."/>
            <person name="Zhou W."/>
            <person name="Zhang B."/>
            <person name="Hu W."/>
            <person name="Eijk M."/>
            <person name="Tang J."/>
            <person name="Witsenboer H."/>
            <person name="Zhao S."/>
            <person name="Li Z."/>
            <person name="Zhang A."/>
            <person name="Wang D."/>
            <person name="Liang C."/>
        </authorList>
    </citation>
    <scope>NUCLEOTIDE SEQUENCE [LARGE SCALE GENOMIC DNA]</scope>
    <source>
        <strain evidence="2">cv. G1812</strain>
    </source>
</reference>
<dbReference type="Proteomes" id="UP000015106">
    <property type="component" value="Chromosome 5"/>
</dbReference>
<keyword evidence="1" id="KW-0472">Membrane</keyword>
<dbReference type="EnsemblPlants" id="TuG1812G0500000377.01.T01">
    <property type="protein sequence ID" value="TuG1812G0500000377.01.T01"/>
    <property type="gene ID" value="TuG1812G0500000377.01"/>
</dbReference>